<evidence type="ECO:0000259" key="1">
    <source>
        <dbReference type="Pfam" id="PF21880"/>
    </source>
</evidence>
<dbReference type="Pfam" id="PF21880">
    <property type="entry name" value="DUF6916"/>
    <property type="match status" value="1"/>
</dbReference>
<accession>A0A2S9H4W6</accession>
<keyword evidence="3" id="KW-1185">Reference proteome</keyword>
<dbReference type="InterPro" id="IPR054209">
    <property type="entry name" value="DUF6916"/>
</dbReference>
<evidence type="ECO:0000313" key="2">
    <source>
        <dbReference type="EMBL" id="PRC95008.1"/>
    </source>
</evidence>
<protein>
    <recommendedName>
        <fullName evidence="1">DUF6916 domain-containing protein</fullName>
    </recommendedName>
</protein>
<dbReference type="AlphaFoldDB" id="A0A2S9H4W6"/>
<feature type="domain" description="DUF6916" evidence="1">
    <location>
        <begin position="5"/>
        <end position="93"/>
    </location>
</feature>
<dbReference type="OrthoDB" id="8926597at2"/>
<reference evidence="2 3" key="1">
    <citation type="submission" date="2018-02" db="EMBL/GenBank/DDBJ databases">
        <title>Solimicrobium silvestre gen. nov., sp. nov., isolated from alpine forest soil.</title>
        <authorList>
            <person name="Margesin R."/>
            <person name="Albuquerque L."/>
            <person name="Zhang D.-C."/>
            <person name="Froufe H.J.C."/>
            <person name="Severino R."/>
            <person name="Roxo I."/>
            <person name="Egas C."/>
            <person name="Da Costa M.S."/>
        </authorList>
    </citation>
    <scope>NUCLEOTIDE SEQUENCE [LARGE SCALE GENOMIC DNA]</scope>
    <source>
        <strain evidence="2 3">S20-91</strain>
    </source>
</reference>
<comment type="caution">
    <text evidence="2">The sequence shown here is derived from an EMBL/GenBank/DDBJ whole genome shotgun (WGS) entry which is preliminary data.</text>
</comment>
<name>A0A2S9H4W6_9BURK</name>
<gene>
    <name evidence="2" type="ORF">S2091_0203</name>
</gene>
<dbReference type="Proteomes" id="UP000237839">
    <property type="component" value="Unassembled WGS sequence"/>
</dbReference>
<evidence type="ECO:0000313" key="3">
    <source>
        <dbReference type="Proteomes" id="UP000237839"/>
    </source>
</evidence>
<dbReference type="RefSeq" id="WP_105529916.1">
    <property type="nucleotide sequence ID" value="NZ_PUGF01000001.1"/>
</dbReference>
<organism evidence="2 3">
    <name type="scientific">Solimicrobium silvestre</name>
    <dbReference type="NCBI Taxonomy" id="2099400"/>
    <lineage>
        <taxon>Bacteria</taxon>
        <taxon>Pseudomonadati</taxon>
        <taxon>Pseudomonadota</taxon>
        <taxon>Betaproteobacteria</taxon>
        <taxon>Burkholderiales</taxon>
        <taxon>Oxalobacteraceae</taxon>
        <taxon>Solimicrobium</taxon>
    </lineage>
</organism>
<sequence length="97" mass="11202">MNYAAELFHPHLNTPFFIQFQDKQQTELLLEEVKNQSSVNSSFHQFSLFFTGPHTDQLGQGTYTLTHASLPEHAIFLVPVAKTEHGYRYQACFNIKK</sequence>
<proteinExistence type="predicted"/>
<dbReference type="EMBL" id="PUGF01000001">
    <property type="protein sequence ID" value="PRC95008.1"/>
    <property type="molecule type" value="Genomic_DNA"/>
</dbReference>